<evidence type="ECO:0000313" key="6">
    <source>
        <dbReference type="Proteomes" id="UP000197361"/>
    </source>
</evidence>
<protein>
    <submittedName>
        <fullName evidence="5">GGDEF-domain containing protein</fullName>
    </submittedName>
</protein>
<dbReference type="PANTHER" id="PTHR44757">
    <property type="entry name" value="DIGUANYLATE CYCLASE DGCP"/>
    <property type="match status" value="1"/>
</dbReference>
<dbReference type="SMART" id="SM00267">
    <property type="entry name" value="GGDEF"/>
    <property type="match status" value="1"/>
</dbReference>
<dbReference type="InterPro" id="IPR029787">
    <property type="entry name" value="Nucleotide_cyclase"/>
</dbReference>
<evidence type="ECO:0000313" key="5">
    <source>
        <dbReference type="EMBL" id="OWQ94775.1"/>
    </source>
</evidence>
<feature type="transmembrane region" description="Helical" evidence="2">
    <location>
        <begin position="20"/>
        <end position="43"/>
    </location>
</feature>
<dbReference type="InterPro" id="IPR000160">
    <property type="entry name" value="GGDEF_dom"/>
</dbReference>
<sequence length="547" mass="59437">MIETLKQSDRSTGAKRDVVAGGIVVAAILLFVGTGSTVMQAVVNTMIGIGGGPDRALAAAMVLNVALILFGWRRYEDLNREIRERTEAEQRARYLADTDPLTGFLNRRSLLATGQQQIAKAIADKRHVALFLLDLDHFKTVNDIHGHAAGDRVLQVAAERMSAILPPNATKARLGGDEFVAMLAFEPSARATIDALAAELVAALETSVTHDAQQIRIGASLGIALADDASVTMETMVRQADIAMYNCKDEGRNRFCWFEPGMEMAVQVRNQIETGIREGMPRGEFVPHFEPQVDIASGRLVGFEMLMRWESLEYGMIPPERFIPVAEESGLIGELSLQVIRHAMEIAKSWDPSILLAVNISPQQLKDPWFSQKLTKLLVEVGFPASQLEVEITESSLFENLPLVRSIVTSLKNQGVSLSLDDFGTGYSSLSHLRALPFDRIKIDRSFVAAMRGSPDAQAIVVAIVRLGESLAMPITAEGVEDEATAIELTRLGCAKGQGWYFGRAASAADTERLLADRGLLRTSMLPPTSPDTGSDTGGAEPLRKTA</sequence>
<dbReference type="RefSeq" id="WP_088443426.1">
    <property type="nucleotide sequence ID" value="NZ_BMMC01000016.1"/>
</dbReference>
<dbReference type="Gene3D" id="3.30.70.270">
    <property type="match status" value="1"/>
</dbReference>
<accession>A0A246JR03</accession>
<comment type="caution">
    <text evidence="5">The sequence shown here is derived from an EMBL/GenBank/DDBJ whole genome shotgun (WGS) entry which is preliminary data.</text>
</comment>
<keyword evidence="2" id="KW-0472">Membrane</keyword>
<keyword evidence="6" id="KW-1185">Reference proteome</keyword>
<dbReference type="PROSITE" id="PS50887">
    <property type="entry name" value="GGDEF"/>
    <property type="match status" value="1"/>
</dbReference>
<keyword evidence="2" id="KW-0812">Transmembrane</keyword>
<reference evidence="5 6" key="1">
    <citation type="journal article" date="2010" name="Int. J. Syst. Evol. Microbiol.">
        <title>Sphingopyxis bauzanensis sp. nov., a psychrophilic bacterium isolated from soil.</title>
        <authorList>
            <person name="Zhang D.C."/>
            <person name="Liu H.C."/>
            <person name="Xin Y.H."/>
            <person name="Zhou Y.G."/>
            <person name="Schinner F."/>
            <person name="Margesin R."/>
        </authorList>
    </citation>
    <scope>NUCLEOTIDE SEQUENCE [LARGE SCALE GENOMIC DNA]</scope>
    <source>
        <strain evidence="5 6">DSM 22271</strain>
    </source>
</reference>
<dbReference type="PANTHER" id="PTHR44757:SF2">
    <property type="entry name" value="BIOFILM ARCHITECTURE MAINTENANCE PROTEIN MBAA"/>
    <property type="match status" value="1"/>
</dbReference>
<evidence type="ECO:0000256" key="2">
    <source>
        <dbReference type="SAM" id="Phobius"/>
    </source>
</evidence>
<proteinExistence type="predicted"/>
<evidence type="ECO:0000259" key="4">
    <source>
        <dbReference type="PROSITE" id="PS50887"/>
    </source>
</evidence>
<dbReference type="EMBL" id="NISK01000004">
    <property type="protein sequence ID" value="OWQ94775.1"/>
    <property type="molecule type" value="Genomic_DNA"/>
</dbReference>
<feature type="region of interest" description="Disordered" evidence="1">
    <location>
        <begin position="522"/>
        <end position="547"/>
    </location>
</feature>
<dbReference type="PROSITE" id="PS50883">
    <property type="entry name" value="EAL"/>
    <property type="match status" value="1"/>
</dbReference>
<dbReference type="CDD" id="cd01949">
    <property type="entry name" value="GGDEF"/>
    <property type="match status" value="1"/>
</dbReference>
<dbReference type="OrthoDB" id="9814202at2"/>
<dbReference type="InterPro" id="IPR052155">
    <property type="entry name" value="Biofilm_reg_signaling"/>
</dbReference>
<organism evidence="5 6">
    <name type="scientific">Sphingopyxis bauzanensis</name>
    <dbReference type="NCBI Taxonomy" id="651663"/>
    <lineage>
        <taxon>Bacteria</taxon>
        <taxon>Pseudomonadati</taxon>
        <taxon>Pseudomonadota</taxon>
        <taxon>Alphaproteobacteria</taxon>
        <taxon>Sphingomonadales</taxon>
        <taxon>Sphingomonadaceae</taxon>
        <taxon>Sphingopyxis</taxon>
    </lineage>
</organism>
<dbReference type="Pfam" id="PF00563">
    <property type="entry name" value="EAL"/>
    <property type="match status" value="1"/>
</dbReference>
<feature type="domain" description="GGDEF" evidence="4">
    <location>
        <begin position="126"/>
        <end position="260"/>
    </location>
</feature>
<dbReference type="InterPro" id="IPR001633">
    <property type="entry name" value="EAL_dom"/>
</dbReference>
<dbReference type="InterPro" id="IPR035919">
    <property type="entry name" value="EAL_sf"/>
</dbReference>
<dbReference type="AlphaFoldDB" id="A0A246JR03"/>
<evidence type="ECO:0000256" key="1">
    <source>
        <dbReference type="SAM" id="MobiDB-lite"/>
    </source>
</evidence>
<dbReference type="SUPFAM" id="SSF55073">
    <property type="entry name" value="Nucleotide cyclase"/>
    <property type="match status" value="1"/>
</dbReference>
<keyword evidence="2" id="KW-1133">Transmembrane helix</keyword>
<dbReference type="SMART" id="SM00052">
    <property type="entry name" value="EAL"/>
    <property type="match status" value="1"/>
</dbReference>
<feature type="domain" description="EAL" evidence="3">
    <location>
        <begin position="269"/>
        <end position="519"/>
    </location>
</feature>
<gene>
    <name evidence="5" type="ORF">CDQ92_17100</name>
</gene>
<dbReference type="Proteomes" id="UP000197361">
    <property type="component" value="Unassembled WGS sequence"/>
</dbReference>
<name>A0A246JR03_9SPHN</name>
<dbReference type="Gene3D" id="3.20.20.450">
    <property type="entry name" value="EAL domain"/>
    <property type="match status" value="1"/>
</dbReference>
<evidence type="ECO:0000259" key="3">
    <source>
        <dbReference type="PROSITE" id="PS50883"/>
    </source>
</evidence>
<dbReference type="SUPFAM" id="SSF141868">
    <property type="entry name" value="EAL domain-like"/>
    <property type="match status" value="1"/>
</dbReference>
<dbReference type="NCBIfam" id="TIGR00254">
    <property type="entry name" value="GGDEF"/>
    <property type="match status" value="1"/>
</dbReference>
<dbReference type="Pfam" id="PF00990">
    <property type="entry name" value="GGDEF"/>
    <property type="match status" value="1"/>
</dbReference>
<dbReference type="InterPro" id="IPR043128">
    <property type="entry name" value="Rev_trsase/Diguanyl_cyclase"/>
</dbReference>
<dbReference type="CDD" id="cd01948">
    <property type="entry name" value="EAL"/>
    <property type="match status" value="1"/>
</dbReference>